<proteinExistence type="inferred from homology"/>
<feature type="transmembrane region" description="Helical" evidence="6">
    <location>
        <begin position="12"/>
        <end position="37"/>
    </location>
</feature>
<dbReference type="AlphaFoldDB" id="A0A6F8Y344"/>
<dbReference type="Pfam" id="PF00892">
    <property type="entry name" value="EamA"/>
    <property type="match status" value="2"/>
</dbReference>
<keyword evidence="4 6" id="KW-1133">Transmembrane helix</keyword>
<organism evidence="8 9">
    <name type="scientific">Phytohabitans flavus</name>
    <dbReference type="NCBI Taxonomy" id="1076124"/>
    <lineage>
        <taxon>Bacteria</taxon>
        <taxon>Bacillati</taxon>
        <taxon>Actinomycetota</taxon>
        <taxon>Actinomycetes</taxon>
        <taxon>Micromonosporales</taxon>
        <taxon>Micromonosporaceae</taxon>
    </lineage>
</organism>
<dbReference type="EMBL" id="AP022870">
    <property type="protein sequence ID" value="BCB80449.1"/>
    <property type="molecule type" value="Genomic_DNA"/>
</dbReference>
<reference evidence="8 9" key="2">
    <citation type="submission" date="2020-03" db="EMBL/GenBank/DDBJ databases">
        <authorList>
            <person name="Ichikawa N."/>
            <person name="Kimura A."/>
            <person name="Kitahashi Y."/>
            <person name="Uohara A."/>
        </authorList>
    </citation>
    <scope>NUCLEOTIDE SEQUENCE [LARGE SCALE GENOMIC DNA]</scope>
    <source>
        <strain evidence="8 9">NBRC 107702</strain>
    </source>
</reference>
<feature type="transmembrane region" description="Helical" evidence="6">
    <location>
        <begin position="134"/>
        <end position="154"/>
    </location>
</feature>
<feature type="transmembrane region" description="Helical" evidence="6">
    <location>
        <begin position="160"/>
        <end position="179"/>
    </location>
</feature>
<evidence type="ECO:0000256" key="1">
    <source>
        <dbReference type="ARBA" id="ARBA00004141"/>
    </source>
</evidence>
<evidence type="ECO:0000313" key="8">
    <source>
        <dbReference type="EMBL" id="BCB80449.1"/>
    </source>
</evidence>
<keyword evidence="9" id="KW-1185">Reference proteome</keyword>
<dbReference type="SUPFAM" id="SSF103481">
    <property type="entry name" value="Multidrug resistance efflux transporter EmrE"/>
    <property type="match status" value="2"/>
</dbReference>
<comment type="subcellular location">
    <subcellularLocation>
        <location evidence="1">Membrane</location>
        <topology evidence="1">Multi-pass membrane protein</topology>
    </subcellularLocation>
</comment>
<feature type="transmembrane region" description="Helical" evidence="6">
    <location>
        <begin position="191"/>
        <end position="215"/>
    </location>
</feature>
<feature type="transmembrane region" description="Helical" evidence="6">
    <location>
        <begin position="256"/>
        <end position="276"/>
    </location>
</feature>
<name>A0A6F8Y344_9ACTN</name>
<dbReference type="InterPro" id="IPR037185">
    <property type="entry name" value="EmrE-like"/>
</dbReference>
<dbReference type="PANTHER" id="PTHR32322:SF9">
    <property type="entry name" value="AMINO-ACID METABOLITE EFFLUX PUMP-RELATED"/>
    <property type="match status" value="1"/>
</dbReference>
<evidence type="ECO:0000313" key="9">
    <source>
        <dbReference type="Proteomes" id="UP000502508"/>
    </source>
</evidence>
<dbReference type="Proteomes" id="UP000502508">
    <property type="component" value="Chromosome"/>
</dbReference>
<feature type="transmembrane region" description="Helical" evidence="6">
    <location>
        <begin position="282"/>
        <end position="302"/>
    </location>
</feature>
<dbReference type="PANTHER" id="PTHR32322">
    <property type="entry name" value="INNER MEMBRANE TRANSPORTER"/>
    <property type="match status" value="1"/>
</dbReference>
<sequence>MSSATAPDRLNLRAFLPGYLALAVIWGASFLFIKIGVRELHPLYLSLFRVGTGALTLLIVLAVMRVPLPRDPKLWAHLSVVGAIGVALPFTLFGFGEERVSSVLAGIWNATTPLIALPMAVFAFRTERLTTRGAVGIGIGFAGVLTVLGVWQGIGGSHLTGQLMCFGAAACYGIGIPYTKRFVAGRPESGIALSAAQLLAATVQLAIVTPLLVGAPPAPTALSIEVIGSVLALGALGTGLAFVINMGNIRVAGASTASTVTYLIPIAATVIGVLVLDERLSWYQPVGAVVVLAGVAVSQGLLRRRKRPVTHANEPIRQPAQQASY</sequence>
<evidence type="ECO:0000256" key="3">
    <source>
        <dbReference type="ARBA" id="ARBA00022692"/>
    </source>
</evidence>
<dbReference type="RefSeq" id="WP_173040598.1">
    <property type="nucleotide sequence ID" value="NZ_AP022870.1"/>
</dbReference>
<feature type="transmembrane region" description="Helical" evidence="6">
    <location>
        <begin position="43"/>
        <end position="63"/>
    </location>
</feature>
<evidence type="ECO:0000256" key="4">
    <source>
        <dbReference type="ARBA" id="ARBA00022989"/>
    </source>
</evidence>
<dbReference type="KEGG" id="pfla:Pflav_068590"/>
<protein>
    <submittedName>
        <fullName evidence="8">Transporter</fullName>
    </submittedName>
</protein>
<dbReference type="InterPro" id="IPR000620">
    <property type="entry name" value="EamA_dom"/>
</dbReference>
<evidence type="ECO:0000256" key="6">
    <source>
        <dbReference type="SAM" id="Phobius"/>
    </source>
</evidence>
<dbReference type="Gene3D" id="1.10.3730.20">
    <property type="match status" value="1"/>
</dbReference>
<accession>A0A6F8Y344</accession>
<evidence type="ECO:0000256" key="5">
    <source>
        <dbReference type="ARBA" id="ARBA00023136"/>
    </source>
</evidence>
<gene>
    <name evidence="8" type="ORF">Pflav_068590</name>
</gene>
<comment type="similarity">
    <text evidence="2">Belongs to the EamA transporter family.</text>
</comment>
<evidence type="ECO:0000259" key="7">
    <source>
        <dbReference type="Pfam" id="PF00892"/>
    </source>
</evidence>
<evidence type="ECO:0000256" key="2">
    <source>
        <dbReference type="ARBA" id="ARBA00007362"/>
    </source>
</evidence>
<dbReference type="InterPro" id="IPR050638">
    <property type="entry name" value="AA-Vitamin_Transporters"/>
</dbReference>
<feature type="transmembrane region" description="Helical" evidence="6">
    <location>
        <begin position="221"/>
        <end position="244"/>
    </location>
</feature>
<feature type="transmembrane region" description="Helical" evidence="6">
    <location>
        <begin position="75"/>
        <end position="96"/>
    </location>
</feature>
<feature type="domain" description="EamA" evidence="7">
    <location>
        <begin position="20"/>
        <end position="148"/>
    </location>
</feature>
<feature type="domain" description="EamA" evidence="7">
    <location>
        <begin position="160"/>
        <end position="297"/>
    </location>
</feature>
<keyword evidence="3 6" id="KW-0812">Transmembrane</keyword>
<reference evidence="8 9" key="1">
    <citation type="submission" date="2020-03" db="EMBL/GenBank/DDBJ databases">
        <title>Whole genome shotgun sequence of Phytohabitans flavus NBRC 107702.</title>
        <authorList>
            <person name="Komaki H."/>
            <person name="Tamura T."/>
        </authorList>
    </citation>
    <scope>NUCLEOTIDE SEQUENCE [LARGE SCALE GENOMIC DNA]</scope>
    <source>
        <strain evidence="8 9">NBRC 107702</strain>
    </source>
</reference>
<dbReference type="GO" id="GO:0016020">
    <property type="term" value="C:membrane"/>
    <property type="evidence" value="ECO:0007669"/>
    <property type="project" value="UniProtKB-SubCell"/>
</dbReference>
<keyword evidence="5 6" id="KW-0472">Membrane</keyword>